<dbReference type="CDD" id="cd00293">
    <property type="entry name" value="USP-like"/>
    <property type="match status" value="1"/>
</dbReference>
<evidence type="ECO:0000313" key="2">
    <source>
        <dbReference type="EMBL" id="SFN70689.1"/>
    </source>
</evidence>
<dbReference type="STRING" id="287099.SAMN05660413_02235"/>
<feature type="domain" description="UspA" evidence="1">
    <location>
        <begin position="2"/>
        <end position="136"/>
    </location>
</feature>
<keyword evidence="3" id="KW-1185">Reference proteome</keyword>
<dbReference type="SUPFAM" id="SSF52402">
    <property type="entry name" value="Adenine nucleotide alpha hydrolases-like"/>
    <property type="match status" value="1"/>
</dbReference>
<name>A0A1I5B842_9FLAO</name>
<gene>
    <name evidence="2" type="ORF">SAMN05660413_02235</name>
</gene>
<dbReference type="EMBL" id="FOVL01000013">
    <property type="protein sequence ID" value="SFN70689.1"/>
    <property type="molecule type" value="Genomic_DNA"/>
</dbReference>
<evidence type="ECO:0000259" key="1">
    <source>
        <dbReference type="Pfam" id="PF00582"/>
    </source>
</evidence>
<proteinExistence type="predicted"/>
<sequence>MNVLLLSDFSEVAINATHYAMDLLREEKVSFILLNIYVPDPDASEEEKERKRTATKARLQERVDKLRERSLDRPHCVNGHYSEDNLVNTTRDFLVKNKIDLLVMGAVGKDMRHATILGDHTFEIISKIKCNILAVPEDVQFREIQRILMPIDTSVSLHSKNLQFLKESKYLNNTQLSVWELGNRIAPDQRSLSTSAFESLDQMQIDFFKLNDVESYDKSIWMEVQKEFDVISLLAKNIQICSHLMHSKHGFYLTAPNRLPIFVLHD</sequence>
<dbReference type="Proteomes" id="UP000199153">
    <property type="component" value="Unassembled WGS sequence"/>
</dbReference>
<dbReference type="InterPro" id="IPR006016">
    <property type="entry name" value="UspA"/>
</dbReference>
<dbReference type="RefSeq" id="WP_093409576.1">
    <property type="nucleotide sequence ID" value="NZ_FOVL01000013.1"/>
</dbReference>
<dbReference type="OrthoDB" id="1413338at2"/>
<dbReference type="Pfam" id="PF00582">
    <property type="entry name" value="Usp"/>
    <property type="match status" value="1"/>
</dbReference>
<dbReference type="Gene3D" id="3.40.50.12370">
    <property type="match status" value="1"/>
</dbReference>
<protein>
    <submittedName>
        <fullName evidence="2">Nucleotide-binding universal stress protein, UspA family</fullName>
    </submittedName>
</protein>
<reference evidence="2 3" key="1">
    <citation type="submission" date="2016-10" db="EMBL/GenBank/DDBJ databases">
        <authorList>
            <person name="de Groot N.N."/>
        </authorList>
    </citation>
    <scope>NUCLEOTIDE SEQUENCE [LARGE SCALE GENOMIC DNA]</scope>
    <source>
        <strain evidence="2 3">DSM 17794</strain>
    </source>
</reference>
<organism evidence="2 3">
    <name type="scientific">Salegentibacter flavus</name>
    <dbReference type="NCBI Taxonomy" id="287099"/>
    <lineage>
        <taxon>Bacteria</taxon>
        <taxon>Pseudomonadati</taxon>
        <taxon>Bacteroidota</taxon>
        <taxon>Flavobacteriia</taxon>
        <taxon>Flavobacteriales</taxon>
        <taxon>Flavobacteriaceae</taxon>
        <taxon>Salegentibacter</taxon>
    </lineage>
</organism>
<accession>A0A1I5B842</accession>
<dbReference type="AlphaFoldDB" id="A0A1I5B842"/>
<evidence type="ECO:0000313" key="3">
    <source>
        <dbReference type="Proteomes" id="UP000199153"/>
    </source>
</evidence>